<accession>F4LT87</accession>
<gene>
    <name evidence="1" type="ordered locus">TEPIRE1_2560</name>
</gene>
<dbReference type="EMBL" id="HF563609">
    <property type="protein sequence ID" value="CCP27426.1"/>
    <property type="molecule type" value="Genomic_DNA"/>
</dbReference>
<dbReference type="PATRIC" id="fig|1209989.3.peg.2946"/>
<accession>L0S2P0</accession>
<dbReference type="Proteomes" id="UP000010802">
    <property type="component" value="Chromosome"/>
</dbReference>
<keyword evidence="2" id="KW-1185">Reference proteome</keyword>
<evidence type="ECO:0000313" key="1">
    <source>
        <dbReference type="EMBL" id="CCP27426.1"/>
    </source>
</evidence>
<dbReference type="KEGG" id="tep:TepRe1_2380"/>
<dbReference type="AlphaFoldDB" id="F4LT87"/>
<name>F4LT87_TEPAE</name>
<organism evidence="1 2">
    <name type="scientific">Tepidanaerobacter acetatoxydans (strain DSM 21804 / JCM 16047 / Re1)</name>
    <dbReference type="NCBI Taxonomy" id="1209989"/>
    <lineage>
        <taxon>Bacteria</taxon>
        <taxon>Bacillati</taxon>
        <taxon>Bacillota</taxon>
        <taxon>Clostridia</taxon>
        <taxon>Thermosediminibacterales</taxon>
        <taxon>Tepidanaerobacteraceae</taxon>
        <taxon>Tepidanaerobacter</taxon>
    </lineage>
</organism>
<evidence type="ECO:0000313" key="2">
    <source>
        <dbReference type="Proteomes" id="UP000010802"/>
    </source>
</evidence>
<dbReference type="HOGENOM" id="CLU_3190050_0_0_9"/>
<reference evidence="2" key="1">
    <citation type="journal article" date="2013" name="Genome Announc.">
        <title>First genome sequence of a syntrophic acetate-oxidizing bacterium, Tepidanaerobacter acetatoxydans strain Re1.</title>
        <authorList>
            <person name="Manzoor S."/>
            <person name="Bongcam-Rudloff E."/>
            <person name="Schnurer A."/>
            <person name="Muller B."/>
        </authorList>
    </citation>
    <scope>NUCLEOTIDE SEQUENCE [LARGE SCALE GENOMIC DNA]</scope>
    <source>
        <strain evidence="2">Re1</strain>
    </source>
</reference>
<dbReference type="KEGG" id="tae:TepiRe1_2560"/>
<proteinExistence type="predicted"/>
<sequence length="46" mass="5336">MKSYQSKKSVRYCKDKDALHLASAVYGNCEYFITYDDKFVINGDGY</sequence>
<evidence type="ECO:0008006" key="3">
    <source>
        <dbReference type="Google" id="ProtNLM"/>
    </source>
</evidence>
<protein>
    <recommendedName>
        <fullName evidence="3">PIN domain-containing protein</fullName>
    </recommendedName>
</protein>
<dbReference type="STRING" id="1209989.TepRe1_2380"/>